<feature type="chain" id="PRO_5011560412" evidence="2">
    <location>
        <begin position="22"/>
        <end position="510"/>
    </location>
</feature>
<accession>A0A1I1DLI7</accession>
<sequence length="510" mass="52140">MKILRTCLTAGLVLCLPVALGGQGWVDFSDLGAAVAKQGGNGGGKGNGGSNGGGKGNSGGGKGNSDSKGNSGGSKGNNGNKGNSDNAKSSKGGSSVDKGSRTATRSDGGKSSNGKGPGAFFRSIGNAFNPKSSQSNKPAATARTTTTKAVKSKPVKSAKTTAPARTTTVKTSPKPAARPATAAAAATTLAMAHPSELKSLNSLKRDLNGVMNSKDPKMEPFREYIQASAERETAMQSLIDAEKALAESSDVYAGYVDELGLDPKLELAEEQLATRAAELAALEPDPDTPEWDAWNADMQEVLDAQKALDQVAADTKLRNDSELALTDATLATNSTALRQAIADSYYATGQGPMTEADVSPEVEAWVSQQLGVGDDDGLIDEYMARSGIAPAEVDDIDVDEPEIGELDDGIDPTAGDDTEVTGDDGLETDPGDGTYVEDETDPAPIDDGTDVADEDGLDPDVGDGTGAEDGDDGELVDGDGTEITDGDSSGDDEVIPAEDLASADDELIVE</sequence>
<reference evidence="3 4" key="1">
    <citation type="submission" date="2016-10" db="EMBL/GenBank/DDBJ databases">
        <authorList>
            <person name="de Groot N.N."/>
        </authorList>
    </citation>
    <scope>NUCLEOTIDE SEQUENCE [LARGE SCALE GENOMIC DNA]</scope>
    <source>
        <strain evidence="3 4">DSM 19548</strain>
    </source>
</reference>
<keyword evidence="2" id="KW-0732">Signal</keyword>
<evidence type="ECO:0000256" key="2">
    <source>
        <dbReference type="SAM" id="SignalP"/>
    </source>
</evidence>
<proteinExistence type="predicted"/>
<feature type="compositionally biased region" description="Gly residues" evidence="1">
    <location>
        <begin position="39"/>
        <end position="63"/>
    </location>
</feature>
<protein>
    <submittedName>
        <fullName evidence="3">Uncharacterized protein</fullName>
    </submittedName>
</protein>
<feature type="region of interest" description="Disordered" evidence="1">
    <location>
        <begin position="384"/>
        <end position="510"/>
    </location>
</feature>
<evidence type="ECO:0000256" key="1">
    <source>
        <dbReference type="SAM" id="MobiDB-lite"/>
    </source>
</evidence>
<feature type="compositionally biased region" description="Low complexity" evidence="1">
    <location>
        <begin position="137"/>
        <end position="149"/>
    </location>
</feature>
<dbReference type="Proteomes" id="UP000198728">
    <property type="component" value="Unassembled WGS sequence"/>
</dbReference>
<feature type="signal peptide" evidence="2">
    <location>
        <begin position="1"/>
        <end position="21"/>
    </location>
</feature>
<evidence type="ECO:0000313" key="3">
    <source>
        <dbReference type="EMBL" id="SFB75296.1"/>
    </source>
</evidence>
<organism evidence="3 4">
    <name type="scientific">Tropicimonas isoalkanivorans</name>
    <dbReference type="NCBI Taxonomy" id="441112"/>
    <lineage>
        <taxon>Bacteria</taxon>
        <taxon>Pseudomonadati</taxon>
        <taxon>Pseudomonadota</taxon>
        <taxon>Alphaproteobacteria</taxon>
        <taxon>Rhodobacterales</taxon>
        <taxon>Roseobacteraceae</taxon>
        <taxon>Tropicimonas</taxon>
    </lineage>
</organism>
<name>A0A1I1DLI7_9RHOB</name>
<dbReference type="STRING" id="441112.SAMN04488094_101296"/>
<feature type="compositionally biased region" description="Acidic residues" evidence="1">
    <location>
        <begin position="392"/>
        <end position="441"/>
    </location>
</feature>
<feature type="region of interest" description="Disordered" evidence="1">
    <location>
        <begin position="37"/>
        <end position="185"/>
    </location>
</feature>
<feature type="compositionally biased region" description="Acidic residues" evidence="1">
    <location>
        <begin position="447"/>
        <end position="510"/>
    </location>
</feature>
<dbReference type="EMBL" id="FOLG01000001">
    <property type="protein sequence ID" value="SFB75296.1"/>
    <property type="molecule type" value="Genomic_DNA"/>
</dbReference>
<feature type="compositionally biased region" description="Low complexity" evidence="1">
    <location>
        <begin position="77"/>
        <end position="97"/>
    </location>
</feature>
<evidence type="ECO:0000313" key="4">
    <source>
        <dbReference type="Proteomes" id="UP000198728"/>
    </source>
</evidence>
<dbReference type="RefSeq" id="WP_177208209.1">
    <property type="nucleotide sequence ID" value="NZ_FOLG01000001.1"/>
</dbReference>
<feature type="compositionally biased region" description="Polar residues" evidence="1">
    <location>
        <begin position="101"/>
        <end position="114"/>
    </location>
</feature>
<dbReference type="AlphaFoldDB" id="A0A1I1DLI7"/>
<gene>
    <name evidence="3" type="ORF">SAMN04488094_101296</name>
</gene>
<feature type="compositionally biased region" description="Low complexity" evidence="1">
    <location>
        <begin position="157"/>
        <end position="185"/>
    </location>
</feature>
<keyword evidence="4" id="KW-1185">Reference proteome</keyword>